<proteinExistence type="predicted"/>
<protein>
    <recommendedName>
        <fullName evidence="5">Secreted protein</fullName>
    </recommendedName>
</protein>
<reference evidence="3" key="1">
    <citation type="journal article" date="2020" name="Stud. Mycol.">
        <title>101 Dothideomycetes genomes: a test case for predicting lifestyles and emergence of pathogens.</title>
        <authorList>
            <person name="Haridas S."/>
            <person name="Albert R."/>
            <person name="Binder M."/>
            <person name="Bloem J."/>
            <person name="Labutti K."/>
            <person name="Salamov A."/>
            <person name="Andreopoulos B."/>
            <person name="Baker S."/>
            <person name="Barry K."/>
            <person name="Bills G."/>
            <person name="Bluhm B."/>
            <person name="Cannon C."/>
            <person name="Castanera R."/>
            <person name="Culley D."/>
            <person name="Daum C."/>
            <person name="Ezra D."/>
            <person name="Gonzalez J."/>
            <person name="Henrissat B."/>
            <person name="Kuo A."/>
            <person name="Liang C."/>
            <person name="Lipzen A."/>
            <person name="Lutzoni F."/>
            <person name="Magnuson J."/>
            <person name="Mondo S."/>
            <person name="Nolan M."/>
            <person name="Ohm R."/>
            <person name="Pangilinan J."/>
            <person name="Park H.-J."/>
            <person name="Ramirez L."/>
            <person name="Alfaro M."/>
            <person name="Sun H."/>
            <person name="Tritt A."/>
            <person name="Yoshinaga Y."/>
            <person name="Zwiers L.-H."/>
            <person name="Turgeon B."/>
            <person name="Goodwin S."/>
            <person name="Spatafora J."/>
            <person name="Crous P."/>
            <person name="Grigoriev I."/>
        </authorList>
    </citation>
    <scope>NUCLEOTIDE SEQUENCE</scope>
    <source>
        <strain evidence="3">CBS 113979</strain>
    </source>
</reference>
<sequence length="91" mass="10651">MAMAMAMSAILWLVKETWLRQAAERRLRCGQKPEAERWWSLFKMQQSINTKNYRQRARNTSTSATTMTRQQSQVKAKAIKPSTQSRDMRAT</sequence>
<gene>
    <name evidence="3" type="ORF">K402DRAFT_244007</name>
</gene>
<feature type="compositionally biased region" description="Polar residues" evidence="1">
    <location>
        <begin position="50"/>
        <end position="74"/>
    </location>
</feature>
<feature type="region of interest" description="Disordered" evidence="1">
    <location>
        <begin position="50"/>
        <end position="91"/>
    </location>
</feature>
<keyword evidence="2" id="KW-0732">Signal</keyword>
<organism evidence="3 4">
    <name type="scientific">Aulographum hederae CBS 113979</name>
    <dbReference type="NCBI Taxonomy" id="1176131"/>
    <lineage>
        <taxon>Eukaryota</taxon>
        <taxon>Fungi</taxon>
        <taxon>Dikarya</taxon>
        <taxon>Ascomycota</taxon>
        <taxon>Pezizomycotina</taxon>
        <taxon>Dothideomycetes</taxon>
        <taxon>Pleosporomycetidae</taxon>
        <taxon>Aulographales</taxon>
        <taxon>Aulographaceae</taxon>
    </lineage>
</organism>
<evidence type="ECO:0008006" key="5">
    <source>
        <dbReference type="Google" id="ProtNLM"/>
    </source>
</evidence>
<evidence type="ECO:0000313" key="4">
    <source>
        <dbReference type="Proteomes" id="UP000800041"/>
    </source>
</evidence>
<name>A0A6G1HA91_9PEZI</name>
<evidence type="ECO:0000313" key="3">
    <source>
        <dbReference type="EMBL" id="KAF1989940.1"/>
    </source>
</evidence>
<dbReference type="EMBL" id="ML977143">
    <property type="protein sequence ID" value="KAF1989940.1"/>
    <property type="molecule type" value="Genomic_DNA"/>
</dbReference>
<feature type="signal peptide" evidence="2">
    <location>
        <begin position="1"/>
        <end position="19"/>
    </location>
</feature>
<evidence type="ECO:0000256" key="1">
    <source>
        <dbReference type="SAM" id="MobiDB-lite"/>
    </source>
</evidence>
<feature type="chain" id="PRO_5026256492" description="Secreted protein" evidence="2">
    <location>
        <begin position="20"/>
        <end position="91"/>
    </location>
</feature>
<accession>A0A6G1HA91</accession>
<dbReference type="AlphaFoldDB" id="A0A6G1HA91"/>
<dbReference type="Proteomes" id="UP000800041">
    <property type="component" value="Unassembled WGS sequence"/>
</dbReference>
<evidence type="ECO:0000256" key="2">
    <source>
        <dbReference type="SAM" id="SignalP"/>
    </source>
</evidence>
<keyword evidence="4" id="KW-1185">Reference proteome</keyword>